<dbReference type="AlphaFoldDB" id="A0AAD7ITL6"/>
<gene>
    <name evidence="1" type="ORF">B0H16DRAFT_1550260</name>
</gene>
<evidence type="ECO:0000313" key="1">
    <source>
        <dbReference type="EMBL" id="KAJ7750312.1"/>
    </source>
</evidence>
<sequence>MPSLPPELQREIVETAVRMHHEDAAVKLKLSLVAHHFHFWVDRVFYESVTITSTRGADKFLKLLDLKPAGFFAAAVKALNIWGLDDTQTIKVLTTCSGVQILSYENYSNDFVPRAQITQLTLRRLSTLTRVFASSMTSPIAPA</sequence>
<reference evidence="1" key="1">
    <citation type="submission" date="2023-03" db="EMBL/GenBank/DDBJ databases">
        <title>Massive genome expansion in bonnet fungi (Mycena s.s.) driven by repeated elements and novel gene families across ecological guilds.</title>
        <authorList>
            <consortium name="Lawrence Berkeley National Laboratory"/>
            <person name="Harder C.B."/>
            <person name="Miyauchi S."/>
            <person name="Viragh M."/>
            <person name="Kuo A."/>
            <person name="Thoen E."/>
            <person name="Andreopoulos B."/>
            <person name="Lu D."/>
            <person name="Skrede I."/>
            <person name="Drula E."/>
            <person name="Henrissat B."/>
            <person name="Morin E."/>
            <person name="Kohler A."/>
            <person name="Barry K."/>
            <person name="LaButti K."/>
            <person name="Morin E."/>
            <person name="Salamov A."/>
            <person name="Lipzen A."/>
            <person name="Mereny Z."/>
            <person name="Hegedus B."/>
            <person name="Baldrian P."/>
            <person name="Stursova M."/>
            <person name="Weitz H."/>
            <person name="Taylor A."/>
            <person name="Grigoriev I.V."/>
            <person name="Nagy L.G."/>
            <person name="Martin F."/>
            <person name="Kauserud H."/>
        </authorList>
    </citation>
    <scope>NUCLEOTIDE SEQUENCE</scope>
    <source>
        <strain evidence="1">CBHHK182m</strain>
    </source>
</reference>
<comment type="caution">
    <text evidence="1">The sequence shown here is derived from an EMBL/GenBank/DDBJ whole genome shotgun (WGS) entry which is preliminary data.</text>
</comment>
<dbReference type="EMBL" id="JARKIB010000066">
    <property type="protein sequence ID" value="KAJ7750312.1"/>
    <property type="molecule type" value="Genomic_DNA"/>
</dbReference>
<proteinExistence type="predicted"/>
<evidence type="ECO:0000313" key="2">
    <source>
        <dbReference type="Proteomes" id="UP001215598"/>
    </source>
</evidence>
<name>A0AAD7ITL6_9AGAR</name>
<keyword evidence="2" id="KW-1185">Reference proteome</keyword>
<dbReference type="Proteomes" id="UP001215598">
    <property type="component" value="Unassembled WGS sequence"/>
</dbReference>
<accession>A0AAD7ITL6</accession>
<protein>
    <submittedName>
        <fullName evidence="1">Uncharacterized protein</fullName>
    </submittedName>
</protein>
<organism evidence="1 2">
    <name type="scientific">Mycena metata</name>
    <dbReference type="NCBI Taxonomy" id="1033252"/>
    <lineage>
        <taxon>Eukaryota</taxon>
        <taxon>Fungi</taxon>
        <taxon>Dikarya</taxon>
        <taxon>Basidiomycota</taxon>
        <taxon>Agaricomycotina</taxon>
        <taxon>Agaricomycetes</taxon>
        <taxon>Agaricomycetidae</taxon>
        <taxon>Agaricales</taxon>
        <taxon>Marasmiineae</taxon>
        <taxon>Mycenaceae</taxon>
        <taxon>Mycena</taxon>
    </lineage>
</organism>